<dbReference type="InterPro" id="IPR050723">
    <property type="entry name" value="CFA/CMAS"/>
</dbReference>
<feature type="domain" description="Methyltransferase regulatory" evidence="1">
    <location>
        <begin position="231"/>
        <end position="313"/>
    </location>
</feature>
<evidence type="ECO:0000259" key="2">
    <source>
        <dbReference type="Pfam" id="PF13847"/>
    </source>
</evidence>
<reference evidence="4" key="1">
    <citation type="submission" date="2016-09" db="EMBL/GenBank/DDBJ databases">
        <title>Comparative genomics of the Campylobacter concisus group.</title>
        <authorList>
            <person name="Miller W.G."/>
            <person name="Yee E."/>
            <person name="Chapman M.H."/>
            <person name="Huynh S."/>
            <person name="Bono J.L."/>
            <person name="On S.L.W."/>
            <person name="StLeger J."/>
            <person name="Foster G."/>
            <person name="Parker C.T."/>
        </authorList>
    </citation>
    <scope>NUCLEOTIDE SEQUENCE [LARGE SCALE GENOMIC DNA]</scope>
    <source>
        <strain evidence="4">RM18021</strain>
    </source>
</reference>
<dbReference type="InterPro" id="IPR025714">
    <property type="entry name" value="Methyltranfer_dom"/>
</dbReference>
<name>A0A1S6U9E1_9BACT</name>
<dbReference type="CDD" id="cd02440">
    <property type="entry name" value="AdoMet_MTases"/>
    <property type="match status" value="1"/>
</dbReference>
<dbReference type="GO" id="GO:0008168">
    <property type="term" value="F:methyltransferase activity"/>
    <property type="evidence" value="ECO:0007669"/>
    <property type="project" value="UniProtKB-KW"/>
</dbReference>
<gene>
    <name evidence="3" type="ORF">CPIN18021_1511</name>
</gene>
<dbReference type="SUPFAM" id="SSF53335">
    <property type="entry name" value="S-adenosyl-L-methionine-dependent methyltransferases"/>
    <property type="match status" value="1"/>
</dbReference>
<dbReference type="AlphaFoldDB" id="A0A1S6U9E1"/>
<sequence>MLQTKDTYDDVPYFSAAFVDSSPFRLQAVVTFLNIKNKSLENARVLELGCSYGGNILPFAIHNKNADVVGIDMSKTQVSIGNKIAKEAGVKNFKLIQKNILDLTQDDYKKLGKFDYIIAHGLYSWVDDDVKKSVLKLIKNVLSVDGISYISYNVYPGWNSFEILREYMLFVSSDESSYQGRLQKSKDELEFFKNFLRMNLQNIQNPTLRDSTKLLLTQLDFLKNITKDKKNDYYILHDFLETCNKPIYFNKFIKEIQEAGLCYLLDSTLDDIFNSSFGVFRFDEHIEKNYPKRVQKEQMKDFFQNRSFRKSLVMNSEILGSNDDFDVQIGIDEISKLNLIVKLSKKDDIFYIKDRALNSSFNDVFERFYEAYPSSLNMSDFKDKDTQNVLYAFLELISDVNTVIATKEFKKLDYVVGKTRLKEDIRGYVRYFANADEPVILFADALNQKVELDTSLAKIALEFDGKNSIDFLEKKFDKDSVSKVYSILQKAYFFESF</sequence>
<evidence type="ECO:0000313" key="3">
    <source>
        <dbReference type="EMBL" id="AQW88295.1"/>
    </source>
</evidence>
<dbReference type="EMBL" id="CP017258">
    <property type="protein sequence ID" value="AQW88295.1"/>
    <property type="molecule type" value="Genomic_DNA"/>
</dbReference>
<dbReference type="InterPro" id="IPR029063">
    <property type="entry name" value="SAM-dependent_MTases_sf"/>
</dbReference>
<proteinExistence type="predicted"/>
<dbReference type="Gene3D" id="3.40.50.150">
    <property type="entry name" value="Vaccinia Virus protein VP39"/>
    <property type="match status" value="1"/>
</dbReference>
<protein>
    <submittedName>
        <fullName evidence="3">SAM-dependent methyltransferase</fullName>
    </submittedName>
</protein>
<dbReference type="PANTHER" id="PTHR43667:SF2">
    <property type="entry name" value="FATTY ACID C-METHYL TRANSFERASE"/>
    <property type="match status" value="1"/>
</dbReference>
<accession>A0A1S6U9E1</accession>
<evidence type="ECO:0000313" key="4">
    <source>
        <dbReference type="Proteomes" id="UP000190868"/>
    </source>
</evidence>
<dbReference type="PANTHER" id="PTHR43667">
    <property type="entry name" value="CYCLOPROPANE-FATTY-ACYL-PHOSPHOLIPID SYNTHASE"/>
    <property type="match status" value="1"/>
</dbReference>
<keyword evidence="3" id="KW-0808">Transferase</keyword>
<keyword evidence="4" id="KW-1185">Reference proteome</keyword>
<dbReference type="Pfam" id="PF13847">
    <property type="entry name" value="Methyltransf_31"/>
    <property type="match status" value="1"/>
</dbReference>
<dbReference type="RefSeq" id="WP_078424753.1">
    <property type="nucleotide sequence ID" value="NZ_CP017258.1"/>
</dbReference>
<evidence type="ECO:0000259" key="1">
    <source>
        <dbReference type="Pfam" id="PF10119"/>
    </source>
</evidence>
<dbReference type="Pfam" id="PF10119">
    <property type="entry name" value="MethyTransf_Reg"/>
    <property type="match status" value="1"/>
</dbReference>
<feature type="domain" description="Methyltransferase" evidence="2">
    <location>
        <begin position="41"/>
        <end position="163"/>
    </location>
</feature>
<dbReference type="Proteomes" id="UP000190868">
    <property type="component" value="Chromosome"/>
</dbReference>
<keyword evidence="3" id="KW-0489">Methyltransferase</keyword>
<dbReference type="GO" id="GO:0032259">
    <property type="term" value="P:methylation"/>
    <property type="evidence" value="ECO:0007669"/>
    <property type="project" value="UniProtKB-KW"/>
</dbReference>
<dbReference type="InterPro" id="IPR018773">
    <property type="entry name" value="MeTrfase_reg_dom_prd"/>
</dbReference>
<organism evidence="3 4">
    <name type="scientific">Campylobacter pinnipediorum subsp. caledonicus</name>
    <dbReference type="NCBI Taxonomy" id="1874362"/>
    <lineage>
        <taxon>Bacteria</taxon>
        <taxon>Pseudomonadati</taxon>
        <taxon>Campylobacterota</taxon>
        <taxon>Epsilonproteobacteria</taxon>
        <taxon>Campylobacterales</taxon>
        <taxon>Campylobacteraceae</taxon>
        <taxon>Campylobacter</taxon>
    </lineage>
</organism>